<name>S9SBD1_9RHOB</name>
<dbReference type="HOGENOM" id="CLU_3084564_0_0_5"/>
<dbReference type="EMBL" id="APVH01000015">
    <property type="protein sequence ID" value="EPX83529.1"/>
    <property type="molecule type" value="Genomic_DNA"/>
</dbReference>
<sequence>MARDETSSGVKAYSKEEMLSGAEIWKNYSAALSQRTGGALSGLLKDNSFDNV</sequence>
<accession>S9SBD1</accession>
<dbReference type="RefSeq" id="WP_020038396.1">
    <property type="nucleotide sequence ID" value="NZ_KE557274.1"/>
</dbReference>
<gene>
    <name evidence="1" type="ORF">Salmuc_02137</name>
</gene>
<dbReference type="STRING" id="1123237.Salmuc_02137"/>
<evidence type="ECO:0000313" key="2">
    <source>
        <dbReference type="Proteomes" id="UP000015347"/>
    </source>
</evidence>
<dbReference type="Proteomes" id="UP000015347">
    <property type="component" value="Unassembled WGS sequence"/>
</dbReference>
<dbReference type="AlphaFoldDB" id="S9SBD1"/>
<reference evidence="2" key="1">
    <citation type="journal article" date="2014" name="Stand. Genomic Sci.">
        <title>Genome sequence of the exopolysaccharide-producing Salipiger mucosus type strain (DSM 16094(T)), a moderately halophilic member of the Roseobacter clade.</title>
        <authorList>
            <person name="Riedel T."/>
            <person name="Spring S."/>
            <person name="Fiebig A."/>
            <person name="Petersen J."/>
            <person name="Kyrpides N.C."/>
            <person name="Goker M."/>
            <person name="Klenk H.P."/>
        </authorList>
    </citation>
    <scope>NUCLEOTIDE SEQUENCE [LARGE SCALE GENOMIC DNA]</scope>
    <source>
        <strain evidence="2">DSM 16094</strain>
    </source>
</reference>
<comment type="caution">
    <text evidence="1">The sequence shown here is derived from an EMBL/GenBank/DDBJ whole genome shotgun (WGS) entry which is preliminary data.</text>
</comment>
<proteinExistence type="predicted"/>
<organism evidence="1 2">
    <name type="scientific">Salipiger mucosus DSM 16094</name>
    <dbReference type="NCBI Taxonomy" id="1123237"/>
    <lineage>
        <taxon>Bacteria</taxon>
        <taxon>Pseudomonadati</taxon>
        <taxon>Pseudomonadota</taxon>
        <taxon>Alphaproteobacteria</taxon>
        <taxon>Rhodobacterales</taxon>
        <taxon>Roseobacteraceae</taxon>
        <taxon>Salipiger</taxon>
    </lineage>
</organism>
<evidence type="ECO:0000313" key="1">
    <source>
        <dbReference type="EMBL" id="EPX83529.1"/>
    </source>
</evidence>
<keyword evidence="2" id="KW-1185">Reference proteome</keyword>
<protein>
    <submittedName>
        <fullName evidence="1">Uncharacterized protein</fullName>
    </submittedName>
</protein>